<protein>
    <recommendedName>
        <fullName evidence="1">Tyrosine specific protein phosphatases domain-containing protein</fullName>
    </recommendedName>
</protein>
<gene>
    <name evidence="2 4" type="ORF">P152DRAFT_369524</name>
</gene>
<dbReference type="Pfam" id="PF13350">
    <property type="entry name" value="Y_phosphatase3"/>
    <property type="match status" value="1"/>
</dbReference>
<accession>A0A6G1GDB1</accession>
<feature type="non-terminal residue" evidence="2">
    <location>
        <position position="1"/>
    </location>
</feature>
<dbReference type="PANTHER" id="PTHR31126">
    <property type="entry name" value="TYROSINE-PROTEIN PHOSPHATASE"/>
    <property type="match status" value="1"/>
</dbReference>
<reference evidence="4" key="2">
    <citation type="submission" date="2020-04" db="EMBL/GenBank/DDBJ databases">
        <authorList>
            <consortium name="NCBI Genome Project"/>
        </authorList>
    </citation>
    <scope>NUCLEOTIDE SEQUENCE</scope>
    <source>
        <strain evidence="4">CBS 781.70</strain>
    </source>
</reference>
<dbReference type="OrthoDB" id="449382at2759"/>
<dbReference type="Gene3D" id="3.90.190.10">
    <property type="entry name" value="Protein tyrosine phosphatase superfamily"/>
    <property type="match status" value="1"/>
</dbReference>
<dbReference type="InterPro" id="IPR016130">
    <property type="entry name" value="Tyr_Pase_AS"/>
</dbReference>
<dbReference type="InterPro" id="IPR026893">
    <property type="entry name" value="Tyr/Ser_Pase_IphP-type"/>
</dbReference>
<dbReference type="RefSeq" id="XP_033537718.1">
    <property type="nucleotide sequence ID" value="XM_033675482.1"/>
</dbReference>
<dbReference type="SUPFAM" id="SSF52799">
    <property type="entry name" value="(Phosphotyrosine protein) phosphatases II"/>
    <property type="match status" value="1"/>
</dbReference>
<dbReference type="PROSITE" id="PS00383">
    <property type="entry name" value="TYR_PHOSPHATASE_1"/>
    <property type="match status" value="1"/>
</dbReference>
<keyword evidence="3" id="KW-1185">Reference proteome</keyword>
<dbReference type="GO" id="GO:0004721">
    <property type="term" value="F:phosphoprotein phosphatase activity"/>
    <property type="evidence" value="ECO:0007669"/>
    <property type="project" value="InterPro"/>
</dbReference>
<dbReference type="PANTHER" id="PTHR31126:SF1">
    <property type="entry name" value="TYROSINE SPECIFIC PROTEIN PHOSPHATASES DOMAIN-CONTAINING PROTEIN"/>
    <property type="match status" value="1"/>
</dbReference>
<dbReference type="EMBL" id="ML975150">
    <property type="protein sequence ID" value="KAF1816087.1"/>
    <property type="molecule type" value="Genomic_DNA"/>
</dbReference>
<dbReference type="AlphaFoldDB" id="A0A6G1GDB1"/>
<sequence length="266" mass="29122">PPFIPLPSINNLRDIGGLPISSSSTTPLTVRRGLVYRAANTTTLDAAGVAKLQSLGLGVIFDLRAVPEIERTGGVEELERLLAATGGVVERRWTPVFEEQDYGPETIALRFKNYAFNGTEGFAIAYAAILKNGAPSFHRILTHFARPDARAILVHCSAGKDRTGVFSAVLLSALGVSDDDVADEYALTEVGLAEAKPTFIARLMEHEVFQVPNGREGAENMTTSRYENMLATLDLLRREYGSAEKYLLDFVKLPRADLEAIRRKMI</sequence>
<proteinExistence type="predicted"/>
<feature type="domain" description="Tyrosine specific protein phosphatases" evidence="1">
    <location>
        <begin position="135"/>
        <end position="200"/>
    </location>
</feature>
<dbReference type="GeneID" id="54416052"/>
<dbReference type="InterPro" id="IPR029021">
    <property type="entry name" value="Prot-tyrosine_phosphatase-like"/>
</dbReference>
<feature type="non-terminal residue" evidence="2">
    <location>
        <position position="266"/>
    </location>
</feature>
<dbReference type="InterPro" id="IPR000387">
    <property type="entry name" value="Tyr_Pase_dom"/>
</dbReference>
<evidence type="ECO:0000259" key="1">
    <source>
        <dbReference type="PROSITE" id="PS50056"/>
    </source>
</evidence>
<evidence type="ECO:0000313" key="4">
    <source>
        <dbReference type="RefSeq" id="XP_033537718.1"/>
    </source>
</evidence>
<dbReference type="Proteomes" id="UP000504638">
    <property type="component" value="Unplaced"/>
</dbReference>
<reference evidence="2 4" key="1">
    <citation type="submission" date="2020-01" db="EMBL/GenBank/DDBJ databases">
        <authorList>
            <consortium name="DOE Joint Genome Institute"/>
            <person name="Haridas S."/>
            <person name="Albert R."/>
            <person name="Binder M."/>
            <person name="Bloem J."/>
            <person name="Labutti K."/>
            <person name="Salamov A."/>
            <person name="Andreopoulos B."/>
            <person name="Baker S.E."/>
            <person name="Barry K."/>
            <person name="Bills G."/>
            <person name="Bluhm B.H."/>
            <person name="Cannon C."/>
            <person name="Castanera R."/>
            <person name="Culley D.E."/>
            <person name="Daum C."/>
            <person name="Ezra D."/>
            <person name="Gonzalez J.B."/>
            <person name="Henrissat B."/>
            <person name="Kuo A."/>
            <person name="Liang C."/>
            <person name="Lipzen A."/>
            <person name="Lutzoni F."/>
            <person name="Magnuson J."/>
            <person name="Mondo S."/>
            <person name="Nolan M."/>
            <person name="Ohm R."/>
            <person name="Pangilinan J."/>
            <person name="Park H.-J."/>
            <person name="Ramirez L."/>
            <person name="Alfaro M."/>
            <person name="Sun H."/>
            <person name="Tritt A."/>
            <person name="Yoshinaga Y."/>
            <person name="Zwiers L.-H."/>
            <person name="Turgeon B.G."/>
            <person name="Goodwin S.B."/>
            <person name="Spatafora J.W."/>
            <person name="Crous P.W."/>
            <person name="Grigoriev I.V."/>
        </authorList>
    </citation>
    <scope>NUCLEOTIDE SEQUENCE</scope>
    <source>
        <strain evidence="2 4">CBS 781.70</strain>
    </source>
</reference>
<name>A0A6G1GDB1_9PEZI</name>
<dbReference type="PROSITE" id="PS50056">
    <property type="entry name" value="TYR_PHOSPHATASE_2"/>
    <property type="match status" value="1"/>
</dbReference>
<evidence type="ECO:0000313" key="3">
    <source>
        <dbReference type="Proteomes" id="UP000504638"/>
    </source>
</evidence>
<reference evidence="4" key="3">
    <citation type="submission" date="2025-04" db="UniProtKB">
        <authorList>
            <consortium name="RefSeq"/>
        </authorList>
    </citation>
    <scope>IDENTIFICATION</scope>
    <source>
        <strain evidence="4">CBS 781.70</strain>
    </source>
</reference>
<evidence type="ECO:0000313" key="2">
    <source>
        <dbReference type="EMBL" id="KAF1816087.1"/>
    </source>
</evidence>
<organism evidence="2">
    <name type="scientific">Eremomyces bilateralis CBS 781.70</name>
    <dbReference type="NCBI Taxonomy" id="1392243"/>
    <lineage>
        <taxon>Eukaryota</taxon>
        <taxon>Fungi</taxon>
        <taxon>Dikarya</taxon>
        <taxon>Ascomycota</taxon>
        <taxon>Pezizomycotina</taxon>
        <taxon>Dothideomycetes</taxon>
        <taxon>Dothideomycetes incertae sedis</taxon>
        <taxon>Eremomycetales</taxon>
        <taxon>Eremomycetaceae</taxon>
        <taxon>Eremomyces</taxon>
    </lineage>
</organism>